<gene>
    <name evidence="4" type="ORF">COV84_00245</name>
</gene>
<evidence type="ECO:0000256" key="2">
    <source>
        <dbReference type="SAM" id="MobiDB-lite"/>
    </source>
</evidence>
<keyword evidence="3" id="KW-0812">Transmembrane</keyword>
<feature type="transmembrane region" description="Helical" evidence="3">
    <location>
        <begin position="53"/>
        <end position="75"/>
    </location>
</feature>
<protein>
    <submittedName>
        <fullName evidence="4">Uncharacterized protein</fullName>
    </submittedName>
</protein>
<reference evidence="4 5" key="1">
    <citation type="submission" date="2017-09" db="EMBL/GenBank/DDBJ databases">
        <title>Depth-based differentiation of microbial function through sediment-hosted aquifers and enrichment of novel symbionts in the deep terrestrial subsurface.</title>
        <authorList>
            <person name="Probst A.J."/>
            <person name="Ladd B."/>
            <person name="Jarett J.K."/>
            <person name="Geller-Mcgrath D.E."/>
            <person name="Sieber C.M."/>
            <person name="Emerson J.B."/>
            <person name="Anantharaman K."/>
            <person name="Thomas B.C."/>
            <person name="Malmstrom R."/>
            <person name="Stieglmeier M."/>
            <person name="Klingl A."/>
            <person name="Woyke T."/>
            <person name="Ryan C.M."/>
            <person name="Banfield J.F."/>
        </authorList>
    </citation>
    <scope>NUCLEOTIDE SEQUENCE [LARGE SCALE GENOMIC DNA]</scope>
    <source>
        <strain evidence="4">CG11_big_fil_rev_8_21_14_0_20_40_15</strain>
    </source>
</reference>
<proteinExistence type="predicted"/>
<sequence length="556" mass="64145">MKLTPIKGVFALLVGAIVLKIFFPWWFVTLIIGGATCFAVYKWVTIKTGVSPVWAKRFAGLAIVIFLISLFVTFFETKWPWVAKALDSRQLVISLGIADWLKSKEPLSLRMKMEKLREELMKAEEQKYIKKIEPIEAKIAAGQELTEADQKIIKEAEDKLRELQKKAAGDKPLPQKDEKQNVLQPKQEINVKYLTFRFSVRAGEPSADIFALPKDQCCWANWWGPEETQIINKDGQIMGPLLKEYGIRKEFSEGVRFQSPIDGIVIVFQASRKEDLPSIDRVKEIWKKEQNAYLKTKQISGPPPEPQKPVELAFLGKDCKFLKFEENEHVIRSPNWIIRLVSIQITERGNLRLNFLHTNSKGGRYTKLWIGKPEETTYLVDESGRKIGFVSERNLGTSIDRKGKTVLGGKEFPSGVPIAYAMVFSRLPENVRKLNFVSKYAWGSNYPCYQYEEIVIRGIKLFMEKSQLTEINNPPDEDRPSKVLIEPEAQGTNEKKVAEEKIAEEKTSEQRQEIKKNERQVYKEKKPNQTSKSIGRQIYEQMFRGGQRSQRYPYRR</sequence>
<dbReference type="Proteomes" id="UP000229317">
    <property type="component" value="Unassembled WGS sequence"/>
</dbReference>
<comment type="caution">
    <text evidence="4">The sequence shown here is derived from an EMBL/GenBank/DDBJ whole genome shotgun (WGS) entry which is preliminary data.</text>
</comment>
<evidence type="ECO:0000313" key="4">
    <source>
        <dbReference type="EMBL" id="PIQ75619.1"/>
    </source>
</evidence>
<feature type="coiled-coil region" evidence="1">
    <location>
        <begin position="113"/>
        <end position="166"/>
    </location>
</feature>
<accession>A0A2H0KTX7</accession>
<keyword evidence="3" id="KW-1133">Transmembrane helix</keyword>
<organism evidence="4 5">
    <name type="scientific">Candidatus Portnoybacteria bacterium CG11_big_fil_rev_8_21_14_0_20_40_15</name>
    <dbReference type="NCBI Taxonomy" id="1974817"/>
    <lineage>
        <taxon>Bacteria</taxon>
        <taxon>Candidatus Portnoyibacteriota</taxon>
    </lineage>
</organism>
<name>A0A2H0KTX7_9BACT</name>
<keyword evidence="1" id="KW-0175">Coiled coil</keyword>
<evidence type="ECO:0000313" key="5">
    <source>
        <dbReference type="Proteomes" id="UP000229317"/>
    </source>
</evidence>
<dbReference type="AlphaFoldDB" id="A0A2H0KTX7"/>
<feature type="region of interest" description="Disordered" evidence="2">
    <location>
        <begin position="488"/>
        <end position="536"/>
    </location>
</feature>
<evidence type="ECO:0000256" key="3">
    <source>
        <dbReference type="SAM" id="Phobius"/>
    </source>
</evidence>
<feature type="transmembrane region" description="Helical" evidence="3">
    <location>
        <begin position="12"/>
        <end position="41"/>
    </location>
</feature>
<dbReference type="EMBL" id="PCVO01000003">
    <property type="protein sequence ID" value="PIQ75619.1"/>
    <property type="molecule type" value="Genomic_DNA"/>
</dbReference>
<feature type="compositionally biased region" description="Basic and acidic residues" evidence="2">
    <location>
        <begin position="493"/>
        <end position="527"/>
    </location>
</feature>
<keyword evidence="3" id="KW-0472">Membrane</keyword>
<evidence type="ECO:0000256" key="1">
    <source>
        <dbReference type="SAM" id="Coils"/>
    </source>
</evidence>